<dbReference type="Proteomes" id="UP000054859">
    <property type="component" value="Unassembled WGS sequence"/>
</dbReference>
<dbReference type="OrthoDB" id="9776077at2"/>
<evidence type="ECO:0000259" key="5">
    <source>
        <dbReference type="Pfam" id="PF17101"/>
    </source>
</evidence>
<dbReference type="EMBL" id="LR134420">
    <property type="protein sequence ID" value="VEH85177.1"/>
    <property type="molecule type" value="Genomic_DNA"/>
</dbReference>
<evidence type="ECO:0000256" key="2">
    <source>
        <dbReference type="ARBA" id="ARBA00022679"/>
    </source>
</evidence>
<dbReference type="Proteomes" id="UP000281170">
    <property type="component" value="Plasmid 11"/>
</dbReference>
<dbReference type="PATRIC" id="fig|45056.6.peg.290"/>
<dbReference type="GO" id="GO:0016772">
    <property type="term" value="F:transferase activity, transferring phosphorus-containing groups"/>
    <property type="evidence" value="ECO:0007669"/>
    <property type="project" value="InterPro"/>
</dbReference>
<dbReference type="GO" id="GO:0000271">
    <property type="term" value="P:polysaccharide biosynthetic process"/>
    <property type="evidence" value="ECO:0007669"/>
    <property type="project" value="UniProtKB-KW"/>
</dbReference>
<dbReference type="PANTHER" id="PTHR24045:SF0">
    <property type="entry name" value="N-ACETYLGLUCOSAMINE-1-PHOSPHOTRANSFERASE SUBUNITS ALPHA_BETA"/>
    <property type="match status" value="1"/>
</dbReference>
<reference evidence="7 9" key="2">
    <citation type="submission" date="2018-12" db="EMBL/GenBank/DDBJ databases">
        <authorList>
            <consortium name="Pathogen Informatics"/>
        </authorList>
    </citation>
    <scope>NUCLEOTIDE SEQUENCE [LARGE SCALE GENOMIC DNA]</scope>
    <source>
        <strain evidence="7 9">NCTC12735</strain>
        <plasmid evidence="9">11</plasmid>
    </source>
</reference>
<dbReference type="InterPro" id="IPR021520">
    <property type="entry name" value="Stealth_CR2"/>
</dbReference>
<organism evidence="6 8">
    <name type="scientific">Legionella adelaidensis</name>
    <dbReference type="NCBI Taxonomy" id="45056"/>
    <lineage>
        <taxon>Bacteria</taxon>
        <taxon>Pseudomonadati</taxon>
        <taxon>Pseudomonadota</taxon>
        <taxon>Gammaproteobacteria</taxon>
        <taxon>Legionellales</taxon>
        <taxon>Legionellaceae</taxon>
        <taxon>Legionella</taxon>
    </lineage>
</organism>
<gene>
    <name evidence="7" type="primary">sacB</name>
    <name evidence="6" type="ORF">Lade_0284</name>
    <name evidence="7" type="ORF">NCTC12735_00801</name>
</gene>
<evidence type="ECO:0000313" key="7">
    <source>
        <dbReference type="EMBL" id="VEH85177.1"/>
    </source>
</evidence>
<geneLocation type="plasmid" evidence="7 9">
    <name>11</name>
</geneLocation>
<protein>
    <submittedName>
        <fullName evidence="7">Capsular polysaccharide phosphotransferase SacB</fullName>
        <ecNumber evidence="6 7">2.7.-.-</ecNumber>
    </submittedName>
    <submittedName>
        <fullName evidence="6">Capsular polysaccharide phosphotransferase cps12A</fullName>
    </submittedName>
</protein>
<feature type="domain" description="Stealth protein CR1 conserved region 1" evidence="5">
    <location>
        <begin position="5"/>
        <end position="30"/>
    </location>
</feature>
<evidence type="ECO:0000256" key="1">
    <source>
        <dbReference type="ARBA" id="ARBA00007583"/>
    </source>
</evidence>
<dbReference type="STRING" id="45056.Lade_0284"/>
<dbReference type="AlphaFoldDB" id="A0A0W0R3M3"/>
<proteinExistence type="inferred from homology"/>
<keyword evidence="8" id="KW-1185">Reference proteome</keyword>
<name>A0A0W0R3M3_9GAMM</name>
<dbReference type="InterPro" id="IPR031358">
    <property type="entry name" value="Stealth_CR1"/>
</dbReference>
<dbReference type="EMBL" id="LNKA01000001">
    <property type="protein sequence ID" value="KTC65626.1"/>
    <property type="molecule type" value="Genomic_DNA"/>
</dbReference>
<evidence type="ECO:0000259" key="4">
    <source>
        <dbReference type="Pfam" id="PF11380"/>
    </source>
</evidence>
<keyword evidence="3" id="KW-0270">Exopolysaccharide synthesis</keyword>
<dbReference type="PANTHER" id="PTHR24045">
    <property type="match status" value="1"/>
</dbReference>
<keyword evidence="7" id="KW-0614">Plasmid</keyword>
<dbReference type="Pfam" id="PF11380">
    <property type="entry name" value="Stealth_CR2"/>
    <property type="match status" value="1"/>
</dbReference>
<dbReference type="InterPro" id="IPR047141">
    <property type="entry name" value="Stealth"/>
</dbReference>
<evidence type="ECO:0000256" key="3">
    <source>
        <dbReference type="ARBA" id="ARBA00023169"/>
    </source>
</evidence>
<comment type="similarity">
    <text evidence="1">Belongs to the stealth family.</text>
</comment>
<feature type="domain" description="Stealth protein CR2 conserved region 2" evidence="4">
    <location>
        <begin position="42"/>
        <end position="149"/>
    </location>
</feature>
<keyword evidence="2 6" id="KW-0808">Transferase</keyword>
<dbReference type="EC" id="2.7.-.-" evidence="6 7"/>
<accession>A0A0W0R3M3</accession>
<evidence type="ECO:0000313" key="8">
    <source>
        <dbReference type="Proteomes" id="UP000054859"/>
    </source>
</evidence>
<reference evidence="6 8" key="1">
    <citation type="submission" date="2015-11" db="EMBL/GenBank/DDBJ databases">
        <title>Identification of large and diverse effector repertoires of 38 Legionella species.</title>
        <authorList>
            <person name="Burstein D."/>
            <person name="Amaro F."/>
            <person name="Zusman T."/>
            <person name="Lifshitz Z."/>
            <person name="Cohen O."/>
            <person name="Gilbert J.A."/>
            <person name="Pupko T."/>
            <person name="Shuman H.A."/>
            <person name="Segal G."/>
        </authorList>
    </citation>
    <scope>NUCLEOTIDE SEQUENCE [LARGE SCALE GENOMIC DNA]</scope>
    <source>
        <strain evidence="6 8">1762-AUS-E</strain>
    </source>
</reference>
<evidence type="ECO:0000313" key="9">
    <source>
        <dbReference type="Proteomes" id="UP000281170"/>
    </source>
</evidence>
<sequence length="317" mass="38000">MQELVDAVITWVDGNDPAHQKKLATYLENKGIERPYSAHPTRYNQCGEIEYCIRSIWAYAPWINRVFIVTDNQTPSFLETLKSPLKDKIILIDHRTIFRDFEAYLPTFNSLSLESVLWRIPRLSNQFIYFNDDCFLIRPVKYEDFFQDHSLVIRGEWKKQHHKKWFNKNKTIDDHRHFQERSAQLAGYSKYFFHLPHIPFALQREDFDLIFQEQHLLQKNLQFPFRDKEQFHPISFMHHLAIKSKRAIIDSQRQSIMINAETHSQNKVMKRMNRADKKKGIVFACIQSMDMASDEKRQLLIDWLNKRIPTINELTKE</sequence>
<evidence type="ECO:0000313" key="6">
    <source>
        <dbReference type="EMBL" id="KTC65626.1"/>
    </source>
</evidence>
<dbReference type="Pfam" id="PF17101">
    <property type="entry name" value="Stealth_CR1"/>
    <property type="match status" value="1"/>
</dbReference>
<dbReference type="KEGG" id="ladl:NCTC12735_00801"/>
<dbReference type="RefSeq" id="WP_058461370.1">
    <property type="nucleotide sequence ID" value="NZ_CAAAHS010000008.1"/>
</dbReference>